<reference evidence="3" key="1">
    <citation type="submission" date="2015-10" db="EMBL/GenBank/DDBJ databases">
        <authorList>
            <person name="Ju K.-S."/>
            <person name="Doroghazi J.R."/>
            <person name="Metcalf W.W."/>
        </authorList>
    </citation>
    <scope>NUCLEOTIDE SEQUENCE [LARGE SCALE GENOMIC DNA]</scope>
    <source>
        <strain evidence="3">NRRL F-8817</strain>
    </source>
</reference>
<organism evidence="2 3">
    <name type="scientific">Streptomyces violaceusniger</name>
    <dbReference type="NCBI Taxonomy" id="68280"/>
    <lineage>
        <taxon>Bacteria</taxon>
        <taxon>Bacillati</taxon>
        <taxon>Actinomycetota</taxon>
        <taxon>Actinomycetes</taxon>
        <taxon>Kitasatosporales</taxon>
        <taxon>Streptomycetaceae</taxon>
        <taxon>Streptomyces</taxon>
        <taxon>Streptomyces violaceusniger group</taxon>
    </lineage>
</organism>
<protein>
    <submittedName>
        <fullName evidence="2">Uncharacterized protein</fullName>
    </submittedName>
</protein>
<gene>
    <name evidence="2" type="ORF">ADL28_35290</name>
</gene>
<proteinExistence type="predicted"/>
<dbReference type="AlphaFoldDB" id="A0A0X3VNM8"/>
<feature type="compositionally biased region" description="Polar residues" evidence="1">
    <location>
        <begin position="14"/>
        <end position="23"/>
    </location>
</feature>
<comment type="caution">
    <text evidence="2">The sequence shown here is derived from an EMBL/GenBank/DDBJ whole genome shotgun (WGS) entry which is preliminary data.</text>
</comment>
<evidence type="ECO:0000313" key="3">
    <source>
        <dbReference type="Proteomes" id="UP000053413"/>
    </source>
</evidence>
<name>A0A0X3VNM8_STRVO</name>
<evidence type="ECO:0000256" key="1">
    <source>
        <dbReference type="SAM" id="MobiDB-lite"/>
    </source>
</evidence>
<feature type="compositionally biased region" description="Basic and acidic residues" evidence="1">
    <location>
        <begin position="1"/>
        <end position="12"/>
    </location>
</feature>
<accession>A0A0X3VNM8</accession>
<sequence length="66" mass="7601">MPQQHLDLDRKSSPTRSETTPNARPQVVIHDVQSDRPQLRMPKRPRHGADEGEPEALVQPDSRRVR</sequence>
<feature type="region of interest" description="Disordered" evidence="1">
    <location>
        <begin position="1"/>
        <end position="66"/>
    </location>
</feature>
<evidence type="ECO:0000313" key="2">
    <source>
        <dbReference type="EMBL" id="KUL46373.1"/>
    </source>
</evidence>
<dbReference type="EMBL" id="LLZJ01000394">
    <property type="protein sequence ID" value="KUL46373.1"/>
    <property type="molecule type" value="Genomic_DNA"/>
</dbReference>
<dbReference type="Proteomes" id="UP000053413">
    <property type="component" value="Unassembled WGS sequence"/>
</dbReference>